<accession>A0A6G0U240</accession>
<keyword evidence="3" id="KW-1185">Reference proteome</keyword>
<evidence type="ECO:0000256" key="1">
    <source>
        <dbReference type="SAM" id="Phobius"/>
    </source>
</evidence>
<reference evidence="2 3" key="1">
    <citation type="submission" date="2019-08" db="EMBL/GenBank/DDBJ databases">
        <title>The genome of the soybean aphid Biotype 1, its phylome, world population structure and adaptation to the North American continent.</title>
        <authorList>
            <person name="Giordano R."/>
            <person name="Donthu R.K."/>
            <person name="Hernandez A.G."/>
            <person name="Wright C.L."/>
            <person name="Zimin A.V."/>
        </authorList>
    </citation>
    <scope>NUCLEOTIDE SEQUENCE [LARGE SCALE GENOMIC DNA]</scope>
    <source>
        <tissue evidence="2">Whole aphids</tissue>
    </source>
</reference>
<keyword evidence="1" id="KW-0472">Membrane</keyword>
<sequence>MHSNDVTKAFLKMLVLFEKMNSERSDECIDFTMLCVFFIFFVCLCTRERVEIMLRFSTSVAFPVRNTEKNQNKKLRKTGNFYVKPVFDLIDFFIRLQLKTNHYKYLKFSPNVYFLISYSYSDKKIIRIHRDNFFLLAFEVQILTKIRQNYEYFQIILPFKHKPPFSLTIRDDILG</sequence>
<proteinExistence type="predicted"/>
<dbReference type="AlphaFoldDB" id="A0A6G0U240"/>
<feature type="transmembrane region" description="Helical" evidence="1">
    <location>
        <begin position="29"/>
        <end position="46"/>
    </location>
</feature>
<dbReference type="OrthoDB" id="10541193at2759"/>
<evidence type="ECO:0000313" key="3">
    <source>
        <dbReference type="Proteomes" id="UP000475862"/>
    </source>
</evidence>
<dbReference type="EMBL" id="VYZN01000009">
    <property type="protein sequence ID" value="KAE9543027.1"/>
    <property type="molecule type" value="Genomic_DNA"/>
</dbReference>
<protein>
    <submittedName>
        <fullName evidence="2">Uncharacterized protein</fullName>
    </submittedName>
</protein>
<dbReference type="Proteomes" id="UP000475862">
    <property type="component" value="Unassembled WGS sequence"/>
</dbReference>
<comment type="caution">
    <text evidence="2">The sequence shown here is derived from an EMBL/GenBank/DDBJ whole genome shotgun (WGS) entry which is preliminary data.</text>
</comment>
<keyword evidence="1" id="KW-1133">Transmembrane helix</keyword>
<keyword evidence="1" id="KW-0812">Transmembrane</keyword>
<evidence type="ECO:0000313" key="2">
    <source>
        <dbReference type="EMBL" id="KAE9543027.1"/>
    </source>
</evidence>
<organism evidence="2 3">
    <name type="scientific">Aphis glycines</name>
    <name type="common">Soybean aphid</name>
    <dbReference type="NCBI Taxonomy" id="307491"/>
    <lineage>
        <taxon>Eukaryota</taxon>
        <taxon>Metazoa</taxon>
        <taxon>Ecdysozoa</taxon>
        <taxon>Arthropoda</taxon>
        <taxon>Hexapoda</taxon>
        <taxon>Insecta</taxon>
        <taxon>Pterygota</taxon>
        <taxon>Neoptera</taxon>
        <taxon>Paraneoptera</taxon>
        <taxon>Hemiptera</taxon>
        <taxon>Sternorrhyncha</taxon>
        <taxon>Aphidomorpha</taxon>
        <taxon>Aphidoidea</taxon>
        <taxon>Aphididae</taxon>
        <taxon>Aphidini</taxon>
        <taxon>Aphis</taxon>
        <taxon>Aphis</taxon>
    </lineage>
</organism>
<name>A0A6G0U240_APHGL</name>
<gene>
    <name evidence="2" type="ORF">AGLY_002938</name>
</gene>